<evidence type="ECO:0000256" key="1">
    <source>
        <dbReference type="SAM" id="SignalP"/>
    </source>
</evidence>
<organism evidence="2 3">
    <name type="scientific">Thalassolituus marinus</name>
    <dbReference type="NCBI Taxonomy" id="671053"/>
    <lineage>
        <taxon>Bacteria</taxon>
        <taxon>Pseudomonadati</taxon>
        <taxon>Pseudomonadota</taxon>
        <taxon>Gammaproteobacteria</taxon>
        <taxon>Oceanospirillales</taxon>
        <taxon>Oceanospirillaceae</taxon>
        <taxon>Thalassolituus</taxon>
    </lineage>
</organism>
<accession>A0ABS7ZW50</accession>
<gene>
    <name evidence="2" type="primary">traF</name>
    <name evidence="2" type="ORF">I9W95_17455</name>
</gene>
<proteinExistence type="predicted"/>
<comment type="caution">
    <text evidence="2">The sequence shown here is derived from an EMBL/GenBank/DDBJ whole genome shotgun (WGS) entry which is preliminary data.</text>
</comment>
<keyword evidence="1" id="KW-0732">Signal</keyword>
<feature type="chain" id="PRO_5046704331" evidence="1">
    <location>
        <begin position="28"/>
        <end position="331"/>
    </location>
</feature>
<feature type="signal peptide" evidence="1">
    <location>
        <begin position="1"/>
        <end position="27"/>
    </location>
</feature>
<reference evidence="2 3" key="1">
    <citation type="submission" date="2020-12" db="EMBL/GenBank/DDBJ databases">
        <title>Novel Thalassolituus-related marine hydrocarbonoclastic bacteria mediated algae-derived hydrocarbons mineralization in twilight zone of the northern South China Sea.</title>
        <authorList>
            <person name="Dong C."/>
        </authorList>
    </citation>
    <scope>NUCLEOTIDE SEQUENCE [LARGE SCALE GENOMIC DNA]</scope>
    <source>
        <strain evidence="2 3">IMCC1826</strain>
    </source>
</reference>
<protein>
    <submittedName>
        <fullName evidence="2">Conjugal transfer protein TraF</fullName>
    </submittedName>
</protein>
<dbReference type="EMBL" id="JAEDAH010000105">
    <property type="protein sequence ID" value="MCA6065387.1"/>
    <property type="molecule type" value="Genomic_DNA"/>
</dbReference>
<evidence type="ECO:0000313" key="3">
    <source>
        <dbReference type="Proteomes" id="UP000714380"/>
    </source>
</evidence>
<keyword evidence="3" id="KW-1185">Reference proteome</keyword>
<dbReference type="Pfam" id="PF13728">
    <property type="entry name" value="TraF"/>
    <property type="match status" value="1"/>
</dbReference>
<name>A0ABS7ZW50_9GAMM</name>
<dbReference type="Proteomes" id="UP000714380">
    <property type="component" value="Unassembled WGS sequence"/>
</dbReference>
<sequence>MGVFVVTHVIKTVLFVHLLSVLHCAHAAEAGSSQKSANSDGYEPAKGWHFYDLPEEVKKEIDQKIEAEVSKRVSEAIPVPEPGTSEWIKVNLPKVRQKAADDPTAENIRALLLMEKMLKDKARRLSRRVAMIAQTDPILDTSYKATSNMAMARERRVDVRGEKEALFKQMVKEGVALWIFVRGDCSACDRWFNAMERVSTEYGLKILWIIDSQTTIPNPPTSMEKYWEYRVGAGEAEGLGVDSDFSVFAYNQSSDQYVLVSQGFVPFASFLDRIILSADFSGWISPEAVESTMFSVNRFDLSDPDLKGYSGDMNDPVAYSNYIYQKLLEGK</sequence>
<dbReference type="InterPro" id="IPR039555">
    <property type="entry name" value="TraF/TrbB"/>
</dbReference>
<evidence type="ECO:0000313" key="2">
    <source>
        <dbReference type="EMBL" id="MCA6065387.1"/>
    </source>
</evidence>